<keyword evidence="6 10" id="KW-0378">Hydrolase</keyword>
<dbReference type="FunFam" id="3.40.140.10:FF:000016">
    <property type="entry name" value="Cytosine deaminase"/>
    <property type="match status" value="1"/>
</dbReference>
<comment type="cofactor">
    <cofactor evidence="1">
        <name>Zn(2+)</name>
        <dbReference type="ChEBI" id="CHEBI:29105"/>
    </cofactor>
</comment>
<evidence type="ECO:0000256" key="6">
    <source>
        <dbReference type="ARBA" id="ARBA00022801"/>
    </source>
</evidence>
<dbReference type="EC" id="3.5.4.1" evidence="10"/>
<dbReference type="Gene3D" id="3.40.140.10">
    <property type="entry name" value="Cytidine Deaminase, domain 2"/>
    <property type="match status" value="1"/>
</dbReference>
<evidence type="ECO:0000256" key="8">
    <source>
        <dbReference type="ARBA" id="ARBA00060693"/>
    </source>
</evidence>
<dbReference type="SUPFAM" id="SSF53927">
    <property type="entry name" value="Cytidine deaminase-like"/>
    <property type="match status" value="1"/>
</dbReference>
<dbReference type="PANTHER" id="PTHR11079:SF190">
    <property type="entry name" value="CYTOSINE DEAMINASE"/>
    <property type="match status" value="1"/>
</dbReference>
<evidence type="ECO:0000256" key="7">
    <source>
        <dbReference type="ARBA" id="ARBA00022833"/>
    </source>
</evidence>
<sequence length="146" mass="16082">MNNRALLQEALAEARSGLSEGGLPIGSVLADREGRIVARGHNLRVQTGDPTAHAETVCLRNAGRRRDWNELTLVSTLSPCIMCTGTALLYRIPRVIIGENRNFMGAEDLLRQSGVEVVVLDDAECVQMMSEFIRAHPDLWNEDIGK</sequence>
<organism evidence="10 11">
    <name type="scientific">Candidatus Sulfotelmatobacter kueseliae</name>
    <dbReference type="NCBI Taxonomy" id="2042962"/>
    <lineage>
        <taxon>Bacteria</taxon>
        <taxon>Pseudomonadati</taxon>
        <taxon>Acidobacteriota</taxon>
        <taxon>Terriglobia</taxon>
        <taxon>Terriglobales</taxon>
        <taxon>Candidatus Korobacteraceae</taxon>
        <taxon>Candidatus Sulfotelmatobacter</taxon>
    </lineage>
</organism>
<dbReference type="GO" id="GO:0005737">
    <property type="term" value="C:cytoplasm"/>
    <property type="evidence" value="ECO:0007669"/>
    <property type="project" value="UniProtKB-SubCell"/>
</dbReference>
<dbReference type="CDD" id="cd01285">
    <property type="entry name" value="nucleoside_deaminase"/>
    <property type="match status" value="1"/>
</dbReference>
<dbReference type="GO" id="GO:0055086">
    <property type="term" value="P:nucleobase-containing small molecule metabolic process"/>
    <property type="evidence" value="ECO:0007669"/>
    <property type="project" value="UniProtKB-ARBA"/>
</dbReference>
<reference evidence="11" key="1">
    <citation type="submission" date="2018-02" db="EMBL/GenBank/DDBJ databases">
        <authorList>
            <person name="Hausmann B."/>
        </authorList>
    </citation>
    <scope>NUCLEOTIDE SEQUENCE [LARGE SCALE GENOMIC DNA]</scope>
    <source>
        <strain evidence="11">Peat soil MAG SbA1</strain>
    </source>
</reference>
<dbReference type="OrthoDB" id="9802676at2"/>
<dbReference type="InterPro" id="IPR016193">
    <property type="entry name" value="Cytidine_deaminase-like"/>
</dbReference>
<keyword evidence="4" id="KW-0963">Cytoplasm</keyword>
<comment type="subcellular location">
    <subcellularLocation>
        <location evidence="2">Cytoplasm</location>
    </subcellularLocation>
</comment>
<protein>
    <submittedName>
        <fullName evidence="10">Cytosine deaminase</fullName>
        <ecNumber evidence="10">3.5.4.1</ecNumber>
    </submittedName>
</protein>
<dbReference type="GO" id="GO:0008835">
    <property type="term" value="F:diaminohydroxyphosphoribosylaminopyrimidine deaminase activity"/>
    <property type="evidence" value="ECO:0007669"/>
    <property type="project" value="TreeGrafter"/>
</dbReference>
<evidence type="ECO:0000256" key="4">
    <source>
        <dbReference type="ARBA" id="ARBA00022490"/>
    </source>
</evidence>
<accession>A0A2U3JZA0</accession>
<evidence type="ECO:0000313" key="10">
    <source>
        <dbReference type="EMBL" id="SPF32647.1"/>
    </source>
</evidence>
<evidence type="ECO:0000256" key="5">
    <source>
        <dbReference type="ARBA" id="ARBA00022723"/>
    </source>
</evidence>
<evidence type="ECO:0000256" key="3">
    <source>
        <dbReference type="ARBA" id="ARBA00011738"/>
    </source>
</evidence>
<dbReference type="EMBL" id="OMOD01000010">
    <property type="protein sequence ID" value="SPF32647.1"/>
    <property type="molecule type" value="Genomic_DNA"/>
</dbReference>
<dbReference type="GO" id="GO:0072527">
    <property type="term" value="P:pyrimidine-containing compound metabolic process"/>
    <property type="evidence" value="ECO:0007669"/>
    <property type="project" value="UniProtKB-ARBA"/>
</dbReference>
<dbReference type="Pfam" id="PF00383">
    <property type="entry name" value="dCMP_cyt_deam_1"/>
    <property type="match status" value="1"/>
</dbReference>
<keyword evidence="5" id="KW-0479">Metal-binding</keyword>
<dbReference type="AlphaFoldDB" id="A0A2U3JZA0"/>
<feature type="domain" description="CMP/dCMP-type deaminase" evidence="9">
    <location>
        <begin position="1"/>
        <end position="117"/>
    </location>
</feature>
<dbReference type="InterPro" id="IPR002125">
    <property type="entry name" value="CMP_dCMP_dom"/>
</dbReference>
<dbReference type="GO" id="GO:0004131">
    <property type="term" value="F:cytosine deaminase activity"/>
    <property type="evidence" value="ECO:0007669"/>
    <property type="project" value="UniProtKB-EC"/>
</dbReference>
<comment type="pathway">
    <text evidence="8">Pyrimidine metabolism.</text>
</comment>
<dbReference type="Proteomes" id="UP000238701">
    <property type="component" value="Unassembled WGS sequence"/>
</dbReference>
<name>A0A2U3JZA0_9BACT</name>
<gene>
    <name evidence="10" type="ORF">SBA1_1070007</name>
</gene>
<evidence type="ECO:0000256" key="1">
    <source>
        <dbReference type="ARBA" id="ARBA00001947"/>
    </source>
</evidence>
<keyword evidence="7" id="KW-0862">Zinc</keyword>
<evidence type="ECO:0000259" key="9">
    <source>
        <dbReference type="PROSITE" id="PS51747"/>
    </source>
</evidence>
<evidence type="ECO:0000313" key="11">
    <source>
        <dbReference type="Proteomes" id="UP000238701"/>
    </source>
</evidence>
<evidence type="ECO:0000256" key="2">
    <source>
        <dbReference type="ARBA" id="ARBA00004496"/>
    </source>
</evidence>
<dbReference type="GO" id="GO:0046872">
    <property type="term" value="F:metal ion binding"/>
    <property type="evidence" value="ECO:0007669"/>
    <property type="project" value="UniProtKB-KW"/>
</dbReference>
<dbReference type="PANTHER" id="PTHR11079">
    <property type="entry name" value="CYTOSINE DEAMINASE FAMILY MEMBER"/>
    <property type="match status" value="1"/>
</dbReference>
<proteinExistence type="predicted"/>
<dbReference type="PROSITE" id="PS51747">
    <property type="entry name" value="CYT_DCMP_DEAMINASES_2"/>
    <property type="match status" value="1"/>
</dbReference>
<comment type="subunit">
    <text evidence="3">Homodimer.</text>
</comment>